<dbReference type="EMBL" id="MT142446">
    <property type="protein sequence ID" value="QJA81080.1"/>
    <property type="molecule type" value="Genomic_DNA"/>
</dbReference>
<organism evidence="2">
    <name type="scientific">viral metagenome</name>
    <dbReference type="NCBI Taxonomy" id="1070528"/>
    <lineage>
        <taxon>unclassified sequences</taxon>
        <taxon>metagenomes</taxon>
        <taxon>organismal metagenomes</taxon>
    </lineage>
</organism>
<dbReference type="AlphaFoldDB" id="A0A6M3KH17"/>
<name>A0A6M3KH17_9ZZZZ</name>
<evidence type="ECO:0000313" key="1">
    <source>
        <dbReference type="EMBL" id="QJA61164.1"/>
    </source>
</evidence>
<dbReference type="EMBL" id="MT141432">
    <property type="protein sequence ID" value="QJA61164.1"/>
    <property type="molecule type" value="Genomic_DNA"/>
</dbReference>
<gene>
    <name evidence="2" type="ORF">MM415A00595_0021</name>
    <name evidence="1" type="ORF">MM415B00994_0021</name>
</gene>
<evidence type="ECO:0000313" key="2">
    <source>
        <dbReference type="EMBL" id="QJA81080.1"/>
    </source>
</evidence>
<protein>
    <submittedName>
        <fullName evidence="2">Uncharacterized protein</fullName>
    </submittedName>
</protein>
<accession>A0A6M3KH17</accession>
<sequence>MVQLIRGRMIFFDGILYETREFDPISEYVFEHTVYLNEKFTHEVCEKISKPINMREFGQEMVKKWIEMSRWN</sequence>
<reference evidence="2" key="1">
    <citation type="submission" date="2020-03" db="EMBL/GenBank/DDBJ databases">
        <title>The deep terrestrial virosphere.</title>
        <authorList>
            <person name="Holmfeldt K."/>
            <person name="Nilsson E."/>
            <person name="Simone D."/>
            <person name="Lopez-Fernandez M."/>
            <person name="Wu X."/>
            <person name="de Brujin I."/>
            <person name="Lundin D."/>
            <person name="Andersson A."/>
            <person name="Bertilsson S."/>
            <person name="Dopson M."/>
        </authorList>
    </citation>
    <scope>NUCLEOTIDE SEQUENCE</scope>
    <source>
        <strain evidence="2">MM415A00595</strain>
        <strain evidence="1">MM415B00994</strain>
    </source>
</reference>
<proteinExistence type="predicted"/>